<protein>
    <submittedName>
        <fullName evidence="1">Uncharacterized protein</fullName>
    </submittedName>
</protein>
<comment type="caution">
    <text evidence="1">The sequence shown here is derived from an EMBL/GenBank/DDBJ whole genome shotgun (WGS) entry which is preliminary data.</text>
</comment>
<name>A0A915ZDF2_9GLOM</name>
<proteinExistence type="predicted"/>
<sequence>MDEIKLSDDVIEQIKDFDDRNGKTKVALKCLHNSQGITADFLKEVESNILVCKSRFGWVVSCYDVVFTRQVKEADEINKKLFSTVQSPLSSTSTLSYTTHSQAVYTSRLLDFKNLPEPKNADKNDDLEYSDSLKMDFTKLNINSKDESN</sequence>
<gene>
    <name evidence="1" type="ORF">CHRIB12_LOCUS12716</name>
</gene>
<evidence type="ECO:0000313" key="1">
    <source>
        <dbReference type="EMBL" id="CAB5370637.1"/>
    </source>
</evidence>
<organism evidence="1 2">
    <name type="scientific">Rhizophagus irregularis</name>
    <dbReference type="NCBI Taxonomy" id="588596"/>
    <lineage>
        <taxon>Eukaryota</taxon>
        <taxon>Fungi</taxon>
        <taxon>Fungi incertae sedis</taxon>
        <taxon>Mucoromycota</taxon>
        <taxon>Glomeromycotina</taxon>
        <taxon>Glomeromycetes</taxon>
        <taxon>Glomerales</taxon>
        <taxon>Glomeraceae</taxon>
        <taxon>Rhizophagus</taxon>
    </lineage>
</organism>
<dbReference type="AlphaFoldDB" id="A0A915ZDF2"/>
<accession>A0A915ZDF2</accession>
<dbReference type="EMBL" id="CAGKOT010000028">
    <property type="protein sequence ID" value="CAB5370637.1"/>
    <property type="molecule type" value="Genomic_DNA"/>
</dbReference>
<evidence type="ECO:0000313" key="2">
    <source>
        <dbReference type="Proteomes" id="UP000684084"/>
    </source>
</evidence>
<dbReference type="Proteomes" id="UP000684084">
    <property type="component" value="Unassembled WGS sequence"/>
</dbReference>
<reference evidence="1" key="1">
    <citation type="submission" date="2020-05" db="EMBL/GenBank/DDBJ databases">
        <authorList>
            <person name="Rincon C."/>
            <person name="Sanders R I."/>
            <person name="Robbins C."/>
            <person name="Chaturvedi A."/>
        </authorList>
    </citation>
    <scope>NUCLEOTIDE SEQUENCE</scope>
    <source>
        <strain evidence="1">CHB12</strain>
    </source>
</reference>